<evidence type="ECO:0000313" key="2">
    <source>
        <dbReference type="EMBL" id="CAI8609468.1"/>
    </source>
</evidence>
<keyword evidence="3" id="KW-1185">Reference proteome</keyword>
<dbReference type="InterPro" id="IPR012340">
    <property type="entry name" value="NA-bd_OB-fold"/>
</dbReference>
<evidence type="ECO:0000256" key="1">
    <source>
        <dbReference type="SAM" id="MobiDB-lite"/>
    </source>
</evidence>
<dbReference type="EMBL" id="OX451739">
    <property type="protein sequence ID" value="CAI8609468.1"/>
    <property type="molecule type" value="Genomic_DNA"/>
</dbReference>
<accession>A0AAV1AJ44</accession>
<dbReference type="AlphaFoldDB" id="A0AAV1AJ44"/>
<gene>
    <name evidence="2" type="ORF">VFH_IV134800</name>
</gene>
<dbReference type="Gene3D" id="2.40.50.140">
    <property type="entry name" value="Nucleic acid-binding proteins"/>
    <property type="match status" value="1"/>
</dbReference>
<sequence>MFKIVVEAVQHGCCGNSVFWDSEAAKILKTSAAQLRSTMIEAGINDPLEFPLALDVMLGLKFAFKVKWHPRFGTCSIVQFLKDKKLIAQLEGAVDGDGTYQEGEITSAQFPDPATPTTNVKRMSPDASTESSKIPMAGGDFSSTKLKKVVKRAKKQLCNSHGCGSATHDFLTFQDALRILLFWPTACIKHYH</sequence>
<proteinExistence type="predicted"/>
<name>A0AAV1AJ44_VICFA</name>
<dbReference type="Proteomes" id="UP001157006">
    <property type="component" value="Chromosome 4"/>
</dbReference>
<feature type="compositionally biased region" description="Polar residues" evidence="1">
    <location>
        <begin position="113"/>
        <end position="132"/>
    </location>
</feature>
<protein>
    <submittedName>
        <fullName evidence="2">Uncharacterized protein</fullName>
    </submittedName>
</protein>
<evidence type="ECO:0000313" key="3">
    <source>
        <dbReference type="Proteomes" id="UP001157006"/>
    </source>
</evidence>
<feature type="region of interest" description="Disordered" evidence="1">
    <location>
        <begin position="113"/>
        <end position="134"/>
    </location>
</feature>
<reference evidence="2 3" key="1">
    <citation type="submission" date="2023-01" db="EMBL/GenBank/DDBJ databases">
        <authorList>
            <person name="Kreplak J."/>
        </authorList>
    </citation>
    <scope>NUCLEOTIDE SEQUENCE [LARGE SCALE GENOMIC DNA]</scope>
</reference>
<organism evidence="2 3">
    <name type="scientific">Vicia faba</name>
    <name type="common">Broad bean</name>
    <name type="synonym">Faba vulgaris</name>
    <dbReference type="NCBI Taxonomy" id="3906"/>
    <lineage>
        <taxon>Eukaryota</taxon>
        <taxon>Viridiplantae</taxon>
        <taxon>Streptophyta</taxon>
        <taxon>Embryophyta</taxon>
        <taxon>Tracheophyta</taxon>
        <taxon>Spermatophyta</taxon>
        <taxon>Magnoliopsida</taxon>
        <taxon>eudicotyledons</taxon>
        <taxon>Gunneridae</taxon>
        <taxon>Pentapetalae</taxon>
        <taxon>rosids</taxon>
        <taxon>fabids</taxon>
        <taxon>Fabales</taxon>
        <taxon>Fabaceae</taxon>
        <taxon>Papilionoideae</taxon>
        <taxon>50 kb inversion clade</taxon>
        <taxon>NPAAA clade</taxon>
        <taxon>Hologalegina</taxon>
        <taxon>IRL clade</taxon>
        <taxon>Fabeae</taxon>
        <taxon>Vicia</taxon>
    </lineage>
</organism>